<dbReference type="RefSeq" id="WP_126617675.1">
    <property type="nucleotide sequence ID" value="NZ_CP034562.1"/>
</dbReference>
<evidence type="ECO:0008006" key="3">
    <source>
        <dbReference type="Google" id="ProtNLM"/>
    </source>
</evidence>
<dbReference type="OrthoDB" id="1416278at2"/>
<organism evidence="1 2">
    <name type="scientific">Flammeovirga pectinis</name>
    <dbReference type="NCBI Taxonomy" id="2494373"/>
    <lineage>
        <taxon>Bacteria</taxon>
        <taxon>Pseudomonadati</taxon>
        <taxon>Bacteroidota</taxon>
        <taxon>Cytophagia</taxon>
        <taxon>Cytophagales</taxon>
        <taxon>Flammeovirgaceae</taxon>
        <taxon>Flammeovirga</taxon>
    </lineage>
</organism>
<name>A0A3S9P807_9BACT</name>
<reference evidence="1 2" key="1">
    <citation type="submission" date="2018-12" db="EMBL/GenBank/DDBJ databases">
        <title>Flammeovirga pectinis sp. nov., isolated from the gut of the Korean scallop, Patinopecten yessoensis.</title>
        <authorList>
            <person name="Bae J.-W."/>
            <person name="Jeong Y.-S."/>
            <person name="Kang W."/>
        </authorList>
    </citation>
    <scope>NUCLEOTIDE SEQUENCE [LARGE SCALE GENOMIC DNA]</scope>
    <source>
        <strain evidence="1 2">L12M1</strain>
    </source>
</reference>
<proteinExistence type="predicted"/>
<keyword evidence="2" id="KW-1185">Reference proteome</keyword>
<dbReference type="Gene3D" id="1.25.40.10">
    <property type="entry name" value="Tetratricopeptide repeat domain"/>
    <property type="match status" value="1"/>
</dbReference>
<dbReference type="KEGG" id="fll:EI427_18860"/>
<dbReference type="SUPFAM" id="SSF48452">
    <property type="entry name" value="TPR-like"/>
    <property type="match status" value="1"/>
</dbReference>
<evidence type="ECO:0000313" key="1">
    <source>
        <dbReference type="EMBL" id="AZQ64212.1"/>
    </source>
</evidence>
<accession>A0A3S9P807</accession>
<dbReference type="Proteomes" id="UP000267268">
    <property type="component" value="Chromosome 1"/>
</dbReference>
<dbReference type="AlphaFoldDB" id="A0A3S9P807"/>
<gene>
    <name evidence="1" type="ORF">EI427_18860</name>
</gene>
<dbReference type="InterPro" id="IPR011990">
    <property type="entry name" value="TPR-like_helical_dom_sf"/>
</dbReference>
<dbReference type="EMBL" id="CP034562">
    <property type="protein sequence ID" value="AZQ64212.1"/>
    <property type="molecule type" value="Genomic_DNA"/>
</dbReference>
<protein>
    <recommendedName>
        <fullName evidence="3">Tetratricopeptide repeat protein</fullName>
    </recommendedName>
</protein>
<sequence>MEKVIIEQVEKLLDQDKFDQLEEILQPLLNVHPKAKELLGLSFLKQWRNEEAEEIFEALKNEFSSNADYYYYYGASLGQQAKGANMFKLIQIAPKSKEAFEKAIELDNQHVPAYWGLLRYYGNAPAMFGGYPKGKELADSLAIFNKKEADDAYNFLKEKFGEQ</sequence>
<evidence type="ECO:0000313" key="2">
    <source>
        <dbReference type="Proteomes" id="UP000267268"/>
    </source>
</evidence>